<feature type="transmembrane region" description="Helical" evidence="6">
    <location>
        <begin position="57"/>
        <end position="79"/>
    </location>
</feature>
<evidence type="ECO:0000313" key="8">
    <source>
        <dbReference type="Proteomes" id="UP000554342"/>
    </source>
</evidence>
<organism evidence="7 8">
    <name type="scientific">Stakelama sediminis</name>
    <dbReference type="NCBI Taxonomy" id="463200"/>
    <lineage>
        <taxon>Bacteria</taxon>
        <taxon>Pseudomonadati</taxon>
        <taxon>Pseudomonadota</taxon>
        <taxon>Alphaproteobacteria</taxon>
        <taxon>Sphingomonadales</taxon>
        <taxon>Sphingomonadaceae</taxon>
        <taxon>Stakelama</taxon>
    </lineage>
</organism>
<accession>A0A840Z1E4</accession>
<dbReference type="PANTHER" id="PTHR10057:SF0">
    <property type="entry name" value="TRANSLOCATOR PROTEIN"/>
    <property type="match status" value="1"/>
</dbReference>
<keyword evidence="4 6" id="KW-1133">Transmembrane helix</keyword>
<evidence type="ECO:0000256" key="4">
    <source>
        <dbReference type="ARBA" id="ARBA00022989"/>
    </source>
</evidence>
<keyword evidence="3 6" id="KW-0812">Transmembrane</keyword>
<feature type="transmembrane region" description="Helical" evidence="6">
    <location>
        <begin position="91"/>
        <end position="109"/>
    </location>
</feature>
<dbReference type="AlphaFoldDB" id="A0A840Z1E4"/>
<dbReference type="InterPro" id="IPR038330">
    <property type="entry name" value="TspO/MBR-related_sf"/>
</dbReference>
<keyword evidence="8" id="KW-1185">Reference proteome</keyword>
<evidence type="ECO:0000256" key="5">
    <source>
        <dbReference type="ARBA" id="ARBA00023136"/>
    </source>
</evidence>
<dbReference type="Gene3D" id="1.20.1260.100">
    <property type="entry name" value="TspO/MBR protein"/>
    <property type="match status" value="1"/>
</dbReference>
<reference evidence="7 8" key="1">
    <citation type="submission" date="2020-08" db="EMBL/GenBank/DDBJ databases">
        <title>Genomic Encyclopedia of Type Strains, Phase IV (KMG-IV): sequencing the most valuable type-strain genomes for metagenomic binning, comparative biology and taxonomic classification.</title>
        <authorList>
            <person name="Goeker M."/>
        </authorList>
    </citation>
    <scope>NUCLEOTIDE SEQUENCE [LARGE SCALE GENOMIC DNA]</scope>
    <source>
        <strain evidence="7 8">DSM 27203</strain>
    </source>
</reference>
<dbReference type="GO" id="GO:0016020">
    <property type="term" value="C:membrane"/>
    <property type="evidence" value="ECO:0007669"/>
    <property type="project" value="UniProtKB-SubCell"/>
</dbReference>
<gene>
    <name evidence="7" type="ORF">FHR23_002491</name>
</gene>
<keyword evidence="5 6" id="KW-0472">Membrane</keyword>
<evidence type="ECO:0000256" key="6">
    <source>
        <dbReference type="SAM" id="Phobius"/>
    </source>
</evidence>
<comment type="caution">
    <text evidence="7">The sequence shown here is derived from an EMBL/GenBank/DDBJ whole genome shotgun (WGS) entry which is preliminary data.</text>
</comment>
<name>A0A840Z1E4_9SPHN</name>
<evidence type="ECO:0000256" key="1">
    <source>
        <dbReference type="ARBA" id="ARBA00004141"/>
    </source>
</evidence>
<comment type="similarity">
    <text evidence="2">Belongs to the TspO/BZRP family.</text>
</comment>
<dbReference type="PANTHER" id="PTHR10057">
    <property type="entry name" value="PERIPHERAL-TYPE BENZODIAZEPINE RECEPTOR"/>
    <property type="match status" value="1"/>
</dbReference>
<proteinExistence type="inferred from homology"/>
<dbReference type="FunFam" id="1.20.1260.100:FF:000001">
    <property type="entry name" value="translocator protein 2"/>
    <property type="match status" value="1"/>
</dbReference>
<dbReference type="Pfam" id="PF03073">
    <property type="entry name" value="TspO_MBR"/>
    <property type="match status" value="1"/>
</dbReference>
<comment type="subcellular location">
    <subcellularLocation>
        <location evidence="1">Membrane</location>
        <topology evidence="1">Multi-pass membrane protein</topology>
    </subcellularLocation>
</comment>
<dbReference type="CDD" id="cd15904">
    <property type="entry name" value="TSPO_MBR"/>
    <property type="match status" value="1"/>
</dbReference>
<dbReference type="RefSeq" id="WP_184004365.1">
    <property type="nucleotide sequence ID" value="NZ_BAABIF010000001.1"/>
</dbReference>
<dbReference type="InterPro" id="IPR004307">
    <property type="entry name" value="TspO_MBR"/>
</dbReference>
<evidence type="ECO:0000256" key="3">
    <source>
        <dbReference type="ARBA" id="ARBA00022692"/>
    </source>
</evidence>
<dbReference type="Proteomes" id="UP000554342">
    <property type="component" value="Unassembled WGS sequence"/>
</dbReference>
<evidence type="ECO:0000313" key="7">
    <source>
        <dbReference type="EMBL" id="MBB5719550.1"/>
    </source>
</evidence>
<protein>
    <submittedName>
        <fullName evidence="7">Tryptophan-rich sensory protein</fullName>
    </submittedName>
</protein>
<sequence>MSEIASKGQLWGAYFRWAVVTVPLILLLGFASARLFPGGSENAWYMALAKPSVTPPGWVFGAVWTVLYILMGLALAMILNARGSRWRGPAILLFGLQFIANLAWTPVFFGYHAVIAALILIVVVFVLALLTTLWFGRIRSVAAWLMVPYLAWIVFAGILLYQVHAMNPDAATLVPHAASTQIAL</sequence>
<feature type="transmembrane region" description="Helical" evidence="6">
    <location>
        <begin position="142"/>
        <end position="163"/>
    </location>
</feature>
<dbReference type="GO" id="GO:0033013">
    <property type="term" value="P:tetrapyrrole metabolic process"/>
    <property type="evidence" value="ECO:0007669"/>
    <property type="project" value="UniProtKB-ARBA"/>
</dbReference>
<dbReference type="PIRSF" id="PIRSF005859">
    <property type="entry name" value="PBR"/>
    <property type="match status" value="1"/>
</dbReference>
<dbReference type="EMBL" id="JACIJI010000004">
    <property type="protein sequence ID" value="MBB5719550.1"/>
    <property type="molecule type" value="Genomic_DNA"/>
</dbReference>
<evidence type="ECO:0000256" key="2">
    <source>
        <dbReference type="ARBA" id="ARBA00007524"/>
    </source>
</evidence>
<feature type="transmembrane region" description="Helical" evidence="6">
    <location>
        <begin position="115"/>
        <end position="135"/>
    </location>
</feature>